<gene>
    <name evidence="1" type="ORF">GIB67_032475</name>
</gene>
<dbReference type="EMBL" id="JACGCM010002568">
    <property type="protein sequence ID" value="KAF6138581.1"/>
    <property type="molecule type" value="Genomic_DNA"/>
</dbReference>
<dbReference type="Proteomes" id="UP000541444">
    <property type="component" value="Unassembled WGS sequence"/>
</dbReference>
<accession>A0A7J7L7H1</accession>
<evidence type="ECO:0000313" key="1">
    <source>
        <dbReference type="EMBL" id="KAF6138581.1"/>
    </source>
</evidence>
<organism evidence="1 2">
    <name type="scientific">Kingdonia uniflora</name>
    <dbReference type="NCBI Taxonomy" id="39325"/>
    <lineage>
        <taxon>Eukaryota</taxon>
        <taxon>Viridiplantae</taxon>
        <taxon>Streptophyta</taxon>
        <taxon>Embryophyta</taxon>
        <taxon>Tracheophyta</taxon>
        <taxon>Spermatophyta</taxon>
        <taxon>Magnoliopsida</taxon>
        <taxon>Ranunculales</taxon>
        <taxon>Circaeasteraceae</taxon>
        <taxon>Kingdonia</taxon>
    </lineage>
</organism>
<sequence length="137" mass="15761">MFHKLQDQFDQVVRFVAIERHVEGNVRQFTGKSHSGRSKSFELQIELEKLTGNYGYSLVSRTMILNPFVVKKKGRAKIDHRKGARWKGGMEEAVMKKNRTWKSCGVLSNHDKWTCPLLKAMIAESRDNNNGESIQPL</sequence>
<proteinExistence type="predicted"/>
<name>A0A7J7L7H1_9MAGN</name>
<protein>
    <submittedName>
        <fullName evidence="1">Uncharacterized protein</fullName>
    </submittedName>
</protein>
<keyword evidence="2" id="KW-1185">Reference proteome</keyword>
<reference evidence="1 2" key="1">
    <citation type="journal article" date="2020" name="IScience">
        <title>Genome Sequencing of the Endangered Kingdonia uniflora (Circaeasteraceae, Ranunculales) Reveals Potential Mechanisms of Evolutionary Specialization.</title>
        <authorList>
            <person name="Sun Y."/>
            <person name="Deng T."/>
            <person name="Zhang A."/>
            <person name="Moore M.J."/>
            <person name="Landis J.B."/>
            <person name="Lin N."/>
            <person name="Zhang H."/>
            <person name="Zhang X."/>
            <person name="Huang J."/>
            <person name="Zhang X."/>
            <person name="Sun H."/>
            <person name="Wang H."/>
        </authorList>
    </citation>
    <scope>NUCLEOTIDE SEQUENCE [LARGE SCALE GENOMIC DNA]</scope>
    <source>
        <strain evidence="1">TB1705</strain>
        <tissue evidence="1">Leaf</tissue>
    </source>
</reference>
<comment type="caution">
    <text evidence="1">The sequence shown here is derived from an EMBL/GenBank/DDBJ whole genome shotgun (WGS) entry which is preliminary data.</text>
</comment>
<dbReference type="AlphaFoldDB" id="A0A7J7L7H1"/>
<evidence type="ECO:0000313" key="2">
    <source>
        <dbReference type="Proteomes" id="UP000541444"/>
    </source>
</evidence>